<keyword evidence="2" id="KW-1185">Reference proteome</keyword>
<reference evidence="1" key="1">
    <citation type="submission" date="2024-05" db="EMBL/GenBank/DDBJ databases">
        <title>30 novel species of actinomycetes from the DSMZ collection.</title>
        <authorList>
            <person name="Nouioui I."/>
        </authorList>
    </citation>
    <scope>NUCLEOTIDE SEQUENCE</scope>
    <source>
        <strain evidence="1">DSM 3412</strain>
    </source>
</reference>
<name>A0ABU2ZD84_9ACTN</name>
<dbReference type="Proteomes" id="UP001180737">
    <property type="component" value="Unassembled WGS sequence"/>
</dbReference>
<protein>
    <submittedName>
        <fullName evidence="1">Transposase</fullName>
    </submittedName>
</protein>
<gene>
    <name evidence="1" type="ORF">RM704_45105</name>
</gene>
<evidence type="ECO:0000313" key="2">
    <source>
        <dbReference type="Proteomes" id="UP001180737"/>
    </source>
</evidence>
<feature type="non-terminal residue" evidence="1">
    <location>
        <position position="1"/>
    </location>
</feature>
<comment type="caution">
    <text evidence="1">The sequence shown here is derived from an EMBL/GenBank/DDBJ whole genome shotgun (WGS) entry which is preliminary data.</text>
</comment>
<proteinExistence type="predicted"/>
<dbReference type="EMBL" id="JAVRFJ010000211">
    <property type="protein sequence ID" value="MDT0574556.1"/>
    <property type="molecule type" value="Genomic_DNA"/>
</dbReference>
<accession>A0ABU2ZD84</accession>
<sequence length="84" mass="9787">KRAPGGYRSRREWHAKSRRLRVLRDRLAAARADRDAGIVHVVRGGKRLARTRHHLETAQLTESAWRGRWEAERWFCQADGESGK</sequence>
<evidence type="ECO:0000313" key="1">
    <source>
        <dbReference type="EMBL" id="MDT0574556.1"/>
    </source>
</evidence>
<organism evidence="1 2">
    <name type="scientific">Streptomyces gottesmaniae</name>
    <dbReference type="NCBI Taxonomy" id="3075518"/>
    <lineage>
        <taxon>Bacteria</taxon>
        <taxon>Bacillati</taxon>
        <taxon>Actinomycetota</taxon>
        <taxon>Actinomycetes</taxon>
        <taxon>Kitasatosporales</taxon>
        <taxon>Streptomycetaceae</taxon>
        <taxon>Streptomyces</taxon>
    </lineage>
</organism>
<feature type="non-terminal residue" evidence="1">
    <location>
        <position position="84"/>
    </location>
</feature>